<dbReference type="RefSeq" id="WP_186776408.1">
    <property type="nucleotide sequence ID" value="NZ_SJPX01000004.1"/>
</dbReference>
<proteinExistence type="predicted"/>
<keyword evidence="3" id="KW-1185">Reference proteome</keyword>
<comment type="caution">
    <text evidence="2">The sequence shown here is derived from an EMBL/GenBank/DDBJ whole genome shotgun (WGS) entry which is preliminary data.</text>
</comment>
<dbReference type="EMBL" id="SJPX01000004">
    <property type="protein sequence ID" value="TWU49709.1"/>
    <property type="molecule type" value="Genomic_DNA"/>
</dbReference>
<accession>A0A5C6EQN7</accession>
<dbReference type="Proteomes" id="UP000317977">
    <property type="component" value="Unassembled WGS sequence"/>
</dbReference>
<gene>
    <name evidence="2" type="ORF">Poly59_43330</name>
</gene>
<evidence type="ECO:0000256" key="1">
    <source>
        <dbReference type="SAM" id="SignalP"/>
    </source>
</evidence>
<sequence length="164" mass="18211" precursor="true">MRWFTLAAFMLLASLAVAADNTNDNADRETRLANYLTGASFVGKFTVDGKEDKLPKTEQYMISKCEKMDAADQYRLTARIKYGEVDSEVPMEIKILWSGQTPVITLDSLWIPGMGTFDARVMIHAGRYAGTWQHDKVGGHMFGKIVVAGSKDPAEADEEVRGDQ</sequence>
<feature type="signal peptide" evidence="1">
    <location>
        <begin position="1"/>
        <end position="18"/>
    </location>
</feature>
<protein>
    <submittedName>
        <fullName evidence="2">Uncharacterized protein</fullName>
    </submittedName>
</protein>
<evidence type="ECO:0000313" key="3">
    <source>
        <dbReference type="Proteomes" id="UP000317977"/>
    </source>
</evidence>
<dbReference type="AlphaFoldDB" id="A0A5C6EQN7"/>
<keyword evidence="1" id="KW-0732">Signal</keyword>
<name>A0A5C6EQN7_9BACT</name>
<evidence type="ECO:0000313" key="2">
    <source>
        <dbReference type="EMBL" id="TWU49709.1"/>
    </source>
</evidence>
<organism evidence="2 3">
    <name type="scientific">Rubripirellula reticaptiva</name>
    <dbReference type="NCBI Taxonomy" id="2528013"/>
    <lineage>
        <taxon>Bacteria</taxon>
        <taxon>Pseudomonadati</taxon>
        <taxon>Planctomycetota</taxon>
        <taxon>Planctomycetia</taxon>
        <taxon>Pirellulales</taxon>
        <taxon>Pirellulaceae</taxon>
        <taxon>Rubripirellula</taxon>
    </lineage>
</organism>
<reference evidence="2 3" key="1">
    <citation type="submission" date="2019-02" db="EMBL/GenBank/DDBJ databases">
        <title>Deep-cultivation of Planctomycetes and their phenomic and genomic characterization uncovers novel biology.</title>
        <authorList>
            <person name="Wiegand S."/>
            <person name="Jogler M."/>
            <person name="Boedeker C."/>
            <person name="Pinto D."/>
            <person name="Vollmers J."/>
            <person name="Rivas-Marin E."/>
            <person name="Kohn T."/>
            <person name="Peeters S.H."/>
            <person name="Heuer A."/>
            <person name="Rast P."/>
            <person name="Oberbeckmann S."/>
            <person name="Bunk B."/>
            <person name="Jeske O."/>
            <person name="Meyerdierks A."/>
            <person name="Storesund J.E."/>
            <person name="Kallscheuer N."/>
            <person name="Luecker S."/>
            <person name="Lage O.M."/>
            <person name="Pohl T."/>
            <person name="Merkel B.J."/>
            <person name="Hornburger P."/>
            <person name="Mueller R.-W."/>
            <person name="Bruemmer F."/>
            <person name="Labrenz M."/>
            <person name="Spormann A.M."/>
            <person name="Op Den Camp H."/>
            <person name="Overmann J."/>
            <person name="Amann R."/>
            <person name="Jetten M.S.M."/>
            <person name="Mascher T."/>
            <person name="Medema M.H."/>
            <person name="Devos D.P."/>
            <person name="Kaster A.-K."/>
            <person name="Ovreas L."/>
            <person name="Rohde M."/>
            <person name="Galperin M.Y."/>
            <person name="Jogler C."/>
        </authorList>
    </citation>
    <scope>NUCLEOTIDE SEQUENCE [LARGE SCALE GENOMIC DNA]</scope>
    <source>
        <strain evidence="2 3">Poly59</strain>
    </source>
</reference>
<feature type="chain" id="PRO_5022807822" evidence="1">
    <location>
        <begin position="19"/>
        <end position="164"/>
    </location>
</feature>